<evidence type="ECO:0000313" key="3">
    <source>
        <dbReference type="Proteomes" id="UP000198727"/>
    </source>
</evidence>
<dbReference type="AlphaFoldDB" id="A0A1I5YD50"/>
<reference evidence="3" key="1">
    <citation type="submission" date="2016-10" db="EMBL/GenBank/DDBJ databases">
        <authorList>
            <person name="Varghese N."/>
            <person name="Submissions S."/>
        </authorList>
    </citation>
    <scope>NUCLEOTIDE SEQUENCE [LARGE SCALE GENOMIC DNA]</scope>
    <source>
        <strain evidence="3">CGMCC 4.5579</strain>
    </source>
</reference>
<dbReference type="PROSITE" id="PS50943">
    <property type="entry name" value="HTH_CROC1"/>
    <property type="match status" value="1"/>
</dbReference>
<dbReference type="CDD" id="cd00093">
    <property type="entry name" value="HTH_XRE"/>
    <property type="match status" value="1"/>
</dbReference>
<dbReference type="Gene3D" id="1.10.260.40">
    <property type="entry name" value="lambda repressor-like DNA-binding domains"/>
    <property type="match status" value="1"/>
</dbReference>
<dbReference type="SUPFAM" id="SSF47413">
    <property type="entry name" value="lambda repressor-like DNA-binding domains"/>
    <property type="match status" value="1"/>
</dbReference>
<feature type="domain" description="HTH cro/C1-type" evidence="1">
    <location>
        <begin position="15"/>
        <end position="69"/>
    </location>
</feature>
<sequence>MTDFEAMRAAFGARLRALRERQRLSGRDLAARLDWPQSKVSKLETGKQTAETADVVAWCAELRTDAADLLAELRELRAHQLTWRRVRSGASDREAARQNGARRIRAVDVTSVGALVQTADYARRLCASRASLLDQPPDADAAELARVRRQEALYDSAKRIEILLGEAALAHPVADPAEMVVQLDRLMWLVGLPHVRFGILPLFRPLPHAPVHGYRIIDDHVIVENLTADIRIADPEQVAVYHRLTDRLWKAAVEGAGARAVLTRLAERFTTA</sequence>
<proteinExistence type="predicted"/>
<dbReference type="Pfam" id="PF19054">
    <property type="entry name" value="DUF5753"/>
    <property type="match status" value="1"/>
</dbReference>
<dbReference type="InterPro" id="IPR001387">
    <property type="entry name" value="Cro/C1-type_HTH"/>
</dbReference>
<dbReference type="EMBL" id="FOWW01000007">
    <property type="protein sequence ID" value="SFQ42118.1"/>
    <property type="molecule type" value="Genomic_DNA"/>
</dbReference>
<dbReference type="RefSeq" id="WP_166677768.1">
    <property type="nucleotide sequence ID" value="NZ_FOWW01000007.1"/>
</dbReference>
<name>A0A1I5YD50_9PSEU</name>
<dbReference type="STRING" id="587909.SAMN05421810_10775"/>
<dbReference type="InterPro" id="IPR043917">
    <property type="entry name" value="DUF5753"/>
</dbReference>
<dbReference type="SMART" id="SM00530">
    <property type="entry name" value="HTH_XRE"/>
    <property type="match status" value="1"/>
</dbReference>
<dbReference type="Pfam" id="PF13560">
    <property type="entry name" value="HTH_31"/>
    <property type="match status" value="1"/>
</dbReference>
<protein>
    <submittedName>
        <fullName evidence="2">Transcriptional regulator, contains XRE-family HTH domain</fullName>
    </submittedName>
</protein>
<gene>
    <name evidence="2" type="ORF">SAMN05421810_10775</name>
</gene>
<accession>A0A1I5YD50</accession>
<evidence type="ECO:0000313" key="2">
    <source>
        <dbReference type="EMBL" id="SFQ42118.1"/>
    </source>
</evidence>
<organism evidence="2 3">
    <name type="scientific">Amycolatopsis arida</name>
    <dbReference type="NCBI Taxonomy" id="587909"/>
    <lineage>
        <taxon>Bacteria</taxon>
        <taxon>Bacillati</taxon>
        <taxon>Actinomycetota</taxon>
        <taxon>Actinomycetes</taxon>
        <taxon>Pseudonocardiales</taxon>
        <taxon>Pseudonocardiaceae</taxon>
        <taxon>Amycolatopsis</taxon>
    </lineage>
</organism>
<dbReference type="InterPro" id="IPR010982">
    <property type="entry name" value="Lambda_DNA-bd_dom_sf"/>
</dbReference>
<evidence type="ECO:0000259" key="1">
    <source>
        <dbReference type="PROSITE" id="PS50943"/>
    </source>
</evidence>
<dbReference type="Proteomes" id="UP000198727">
    <property type="component" value="Unassembled WGS sequence"/>
</dbReference>
<keyword evidence="3" id="KW-1185">Reference proteome</keyword>
<dbReference type="GO" id="GO:0003677">
    <property type="term" value="F:DNA binding"/>
    <property type="evidence" value="ECO:0007669"/>
    <property type="project" value="InterPro"/>
</dbReference>